<evidence type="ECO:0000256" key="6">
    <source>
        <dbReference type="ARBA" id="ARBA00023284"/>
    </source>
</evidence>
<dbReference type="GO" id="GO:0015036">
    <property type="term" value="F:disulfide oxidoreductase activity"/>
    <property type="evidence" value="ECO:0007669"/>
    <property type="project" value="UniProtKB-ARBA"/>
</dbReference>
<keyword evidence="4" id="KW-0560">Oxidoreductase</keyword>
<comment type="function">
    <text evidence="1">May be required for disulfide bond formation in some proteins.</text>
</comment>
<reference evidence="8 9" key="1">
    <citation type="submission" date="2019-03" db="EMBL/GenBank/DDBJ databases">
        <title>Genomic Encyclopedia of Type Strains, Phase IV (KMG-IV): sequencing the most valuable type-strain genomes for metagenomic binning, comparative biology and taxonomic classification.</title>
        <authorList>
            <person name="Goeker M."/>
        </authorList>
    </citation>
    <scope>NUCLEOTIDE SEQUENCE [LARGE SCALE GENOMIC DNA]</scope>
    <source>
        <strain evidence="8 9">DSM 22958</strain>
    </source>
</reference>
<keyword evidence="6" id="KW-0676">Redox-active center</keyword>
<keyword evidence="5" id="KW-1015">Disulfide bond</keyword>
<evidence type="ECO:0000256" key="5">
    <source>
        <dbReference type="ARBA" id="ARBA00023157"/>
    </source>
</evidence>
<proteinExistence type="inferred from homology"/>
<dbReference type="Pfam" id="PF13462">
    <property type="entry name" value="Thioredoxin_4"/>
    <property type="match status" value="1"/>
</dbReference>
<dbReference type="PANTHER" id="PTHR13887:SF14">
    <property type="entry name" value="DISULFIDE BOND FORMATION PROTEIN D"/>
    <property type="match status" value="1"/>
</dbReference>
<organism evidence="8 9">
    <name type="scientific">Camelimonas lactis</name>
    <dbReference type="NCBI Taxonomy" id="659006"/>
    <lineage>
        <taxon>Bacteria</taxon>
        <taxon>Pseudomonadati</taxon>
        <taxon>Pseudomonadota</taxon>
        <taxon>Alphaproteobacteria</taxon>
        <taxon>Hyphomicrobiales</taxon>
        <taxon>Chelatococcaceae</taxon>
        <taxon>Camelimonas</taxon>
    </lineage>
</organism>
<dbReference type="SUPFAM" id="SSF52833">
    <property type="entry name" value="Thioredoxin-like"/>
    <property type="match status" value="1"/>
</dbReference>
<comment type="similarity">
    <text evidence="2">Belongs to the thioredoxin family. DsbA subfamily.</text>
</comment>
<evidence type="ECO:0000256" key="2">
    <source>
        <dbReference type="ARBA" id="ARBA00005791"/>
    </source>
</evidence>
<dbReference type="InterPro" id="IPR017937">
    <property type="entry name" value="Thioredoxin_CS"/>
</dbReference>
<dbReference type="PROSITE" id="PS51318">
    <property type="entry name" value="TAT"/>
    <property type="match status" value="1"/>
</dbReference>
<dbReference type="InterPro" id="IPR036249">
    <property type="entry name" value="Thioredoxin-like_sf"/>
</dbReference>
<dbReference type="InterPro" id="IPR013766">
    <property type="entry name" value="Thioredoxin_domain"/>
</dbReference>
<dbReference type="RefSeq" id="WP_132010302.1">
    <property type="nucleotide sequence ID" value="NZ_JBHUNN010000001.1"/>
</dbReference>
<dbReference type="PANTHER" id="PTHR13887">
    <property type="entry name" value="GLUTATHIONE S-TRANSFERASE KAPPA"/>
    <property type="match status" value="1"/>
</dbReference>
<dbReference type="Proteomes" id="UP000294881">
    <property type="component" value="Unassembled WGS sequence"/>
</dbReference>
<dbReference type="CDD" id="cd03023">
    <property type="entry name" value="DsbA_Com1_like"/>
    <property type="match status" value="1"/>
</dbReference>
<dbReference type="GO" id="GO:0016853">
    <property type="term" value="F:isomerase activity"/>
    <property type="evidence" value="ECO:0007669"/>
    <property type="project" value="UniProtKB-KW"/>
</dbReference>
<dbReference type="PROSITE" id="PS00194">
    <property type="entry name" value="THIOREDOXIN_1"/>
    <property type="match status" value="1"/>
</dbReference>
<dbReference type="InterPro" id="IPR012336">
    <property type="entry name" value="Thioredoxin-like_fold"/>
</dbReference>
<name>A0A4V2RWP8_9HYPH</name>
<feature type="domain" description="Thioredoxin" evidence="7">
    <location>
        <begin position="15"/>
        <end position="210"/>
    </location>
</feature>
<gene>
    <name evidence="8" type="ORF">EV666_11826</name>
</gene>
<keyword evidence="3" id="KW-0732">Signal</keyword>
<dbReference type="InterPro" id="IPR006311">
    <property type="entry name" value="TAT_signal"/>
</dbReference>
<dbReference type="PROSITE" id="PS51352">
    <property type="entry name" value="THIOREDOXIN_2"/>
    <property type="match status" value="1"/>
</dbReference>
<sequence>MTVTRRGAILGSASLAVGGVFAVLPAAGPSVLASEIEVTKEMILNDPAAPVGGNPRGDVTIVNFTDYNCPYCKKVAPVLARVIREDGKIRHVYKDWPVIRPTSIDGAQLAIAARYQGRYEMAHAALMKIPGSGVTREQMRAALAAAGIDMKQLDVDLAGRRADIDALIKRNMAQADALGLTGTPSFLIGPFRASALDYQSFRQAIADARARQAEAK</sequence>
<dbReference type="EMBL" id="SLWL01000018">
    <property type="protein sequence ID" value="TCO09420.1"/>
    <property type="molecule type" value="Genomic_DNA"/>
</dbReference>
<protein>
    <submittedName>
        <fullName evidence="8">Protein-disulfide isomerase</fullName>
    </submittedName>
</protein>
<comment type="caution">
    <text evidence="8">The sequence shown here is derived from an EMBL/GenBank/DDBJ whole genome shotgun (WGS) entry which is preliminary data.</text>
</comment>
<evidence type="ECO:0000256" key="1">
    <source>
        <dbReference type="ARBA" id="ARBA00003565"/>
    </source>
</evidence>
<evidence type="ECO:0000313" key="8">
    <source>
        <dbReference type="EMBL" id="TCO09420.1"/>
    </source>
</evidence>
<evidence type="ECO:0000256" key="3">
    <source>
        <dbReference type="ARBA" id="ARBA00022729"/>
    </source>
</evidence>
<dbReference type="OrthoDB" id="9780147at2"/>
<evidence type="ECO:0000259" key="7">
    <source>
        <dbReference type="PROSITE" id="PS51352"/>
    </source>
</evidence>
<keyword evidence="8" id="KW-0413">Isomerase</keyword>
<dbReference type="Gene3D" id="3.40.30.10">
    <property type="entry name" value="Glutaredoxin"/>
    <property type="match status" value="1"/>
</dbReference>
<keyword evidence="9" id="KW-1185">Reference proteome</keyword>
<evidence type="ECO:0000313" key="9">
    <source>
        <dbReference type="Proteomes" id="UP000294881"/>
    </source>
</evidence>
<dbReference type="AlphaFoldDB" id="A0A4V2RWP8"/>
<evidence type="ECO:0000256" key="4">
    <source>
        <dbReference type="ARBA" id="ARBA00023002"/>
    </source>
</evidence>
<accession>A0A4V2RWP8</accession>